<comment type="similarity">
    <text evidence="3">Belongs to the LplA family.</text>
</comment>
<accession>A0A0W0GCF6</accession>
<dbReference type="PANTHER" id="PTHR12561:SF3">
    <property type="entry name" value="LIPOYLTRANSFERASE 1, MITOCHONDRIAL"/>
    <property type="match status" value="1"/>
</dbReference>
<dbReference type="GO" id="GO:0005739">
    <property type="term" value="C:mitochondrion"/>
    <property type="evidence" value="ECO:0007669"/>
    <property type="project" value="TreeGrafter"/>
</dbReference>
<evidence type="ECO:0000256" key="1">
    <source>
        <dbReference type="ARBA" id="ARBA00003253"/>
    </source>
</evidence>
<protein>
    <recommendedName>
        <fullName evidence="4">Putative lipoate-protein ligase A</fullName>
    </recommendedName>
</protein>
<comment type="pathway">
    <text evidence="2">Protein modification; protein lipoylation via exogenous pathway; protein N(6)-(lipoyl)lysine from lipoate: step 2/2.</text>
</comment>
<dbReference type="GO" id="GO:0009249">
    <property type="term" value="P:protein lipoylation"/>
    <property type="evidence" value="ECO:0007669"/>
    <property type="project" value="InterPro"/>
</dbReference>
<gene>
    <name evidence="6" type="ORF">WG66_1160</name>
</gene>
<dbReference type="InterPro" id="IPR004143">
    <property type="entry name" value="BPL_LPL_catalytic"/>
</dbReference>
<dbReference type="UniPathway" id="UPA00537">
    <property type="reaction ID" value="UER00595"/>
</dbReference>
<reference evidence="6 7" key="1">
    <citation type="submission" date="2015-12" db="EMBL/GenBank/DDBJ databases">
        <title>Draft genome sequence of Moniliophthora roreri, the causal agent of frosty pod rot of cacao.</title>
        <authorList>
            <person name="Aime M.C."/>
            <person name="Diaz-Valderrama J.R."/>
            <person name="Kijpornyongpan T."/>
            <person name="Phillips-Mora W."/>
        </authorList>
    </citation>
    <scope>NUCLEOTIDE SEQUENCE [LARGE SCALE GENOMIC DNA]</scope>
    <source>
        <strain evidence="6 7">MCA 2952</strain>
    </source>
</reference>
<dbReference type="NCBIfam" id="TIGR00545">
    <property type="entry name" value="lipoyltrans"/>
    <property type="match status" value="1"/>
</dbReference>
<dbReference type="PROSITE" id="PS51733">
    <property type="entry name" value="BPL_LPL_CATALYTIC"/>
    <property type="match status" value="1"/>
</dbReference>
<comment type="function">
    <text evidence="1">Catalyzes both the ATP-dependent activation of exogenously supplied lipoate to lipoyl-AMP and the transfer of the activated lipoyl onto the lipoyl domains of lipoate-dependent enzymes.</text>
</comment>
<evidence type="ECO:0000259" key="5">
    <source>
        <dbReference type="PROSITE" id="PS51733"/>
    </source>
</evidence>
<organism evidence="6 7">
    <name type="scientific">Moniliophthora roreri</name>
    <name type="common">Frosty pod rot fungus</name>
    <name type="synonym">Monilia roreri</name>
    <dbReference type="NCBI Taxonomy" id="221103"/>
    <lineage>
        <taxon>Eukaryota</taxon>
        <taxon>Fungi</taxon>
        <taxon>Dikarya</taxon>
        <taxon>Basidiomycota</taxon>
        <taxon>Agaricomycotina</taxon>
        <taxon>Agaricomycetes</taxon>
        <taxon>Agaricomycetidae</taxon>
        <taxon>Agaricales</taxon>
        <taxon>Marasmiineae</taxon>
        <taxon>Marasmiaceae</taxon>
        <taxon>Moniliophthora</taxon>
    </lineage>
</organism>
<dbReference type="PANTHER" id="PTHR12561">
    <property type="entry name" value="LIPOATE-PROTEIN LIGASE"/>
    <property type="match status" value="1"/>
</dbReference>
<dbReference type="InterPro" id="IPR004562">
    <property type="entry name" value="LipoylTrfase_LipoateP_Ligase"/>
</dbReference>
<dbReference type="eggNOG" id="KOG3159">
    <property type="taxonomic scope" value="Eukaryota"/>
</dbReference>
<dbReference type="SUPFAM" id="SSF55681">
    <property type="entry name" value="Class II aaRS and biotin synthetases"/>
    <property type="match status" value="1"/>
</dbReference>
<evidence type="ECO:0000256" key="3">
    <source>
        <dbReference type="ARBA" id="ARBA00008242"/>
    </source>
</evidence>
<evidence type="ECO:0000256" key="2">
    <source>
        <dbReference type="ARBA" id="ARBA00005085"/>
    </source>
</evidence>
<evidence type="ECO:0000313" key="6">
    <source>
        <dbReference type="EMBL" id="KTB46256.1"/>
    </source>
</evidence>
<evidence type="ECO:0000256" key="4">
    <source>
        <dbReference type="ARBA" id="ARBA00015925"/>
    </source>
</evidence>
<dbReference type="AlphaFoldDB" id="A0A0W0GCF6"/>
<sequence>MQNLLRLCSGGARATQRRFASSATPIPEHSIYVSESTDPYFNLSFEDWLFRHHPPHAPALLLYRDTPCVVIGRNQNPWKEVNLRALQNRGSEIPFIRRRSGGGTVYHDLGNTNFSIHLPRASFDRFATARVVLRAVRSLGFNKAQVNDRNDICLQVDVGKRSSMKKVSGSAYKIVNKRAYHHGTMLISTRLDTLGDVLRTNKDTMQTKGVASVRSPVCNLTQFRPDLKITHDKFVDAVIDSFREEYGISSSSPTVKVEQNEYQNINHIQNGMNELPSWEWAYGQTPEFTYTVKRGDVEATIHSKHGVVLDCDLHGQIETGEAEKIKGLLVGKRYGFVTDEDVENLGQKELEVWRWLKDVMDS</sequence>
<proteinExistence type="inferred from homology"/>
<dbReference type="Gene3D" id="3.30.930.10">
    <property type="entry name" value="Bira Bifunctional Protein, Domain 2"/>
    <property type="match status" value="1"/>
</dbReference>
<dbReference type="GO" id="GO:0017118">
    <property type="term" value="F:lipoyltransferase activity"/>
    <property type="evidence" value="ECO:0007669"/>
    <property type="project" value="TreeGrafter"/>
</dbReference>
<dbReference type="Pfam" id="PF21948">
    <property type="entry name" value="LplA-B_cat"/>
    <property type="match status" value="1"/>
</dbReference>
<feature type="domain" description="BPL/LPL catalytic" evidence="5">
    <location>
        <begin position="54"/>
        <end position="250"/>
    </location>
</feature>
<dbReference type="CDD" id="cd16443">
    <property type="entry name" value="LplA"/>
    <property type="match status" value="1"/>
</dbReference>
<evidence type="ECO:0000313" key="7">
    <source>
        <dbReference type="Proteomes" id="UP000054988"/>
    </source>
</evidence>
<dbReference type="InterPro" id="IPR045864">
    <property type="entry name" value="aa-tRNA-synth_II/BPL/LPL"/>
</dbReference>
<dbReference type="EMBL" id="LATX01000430">
    <property type="protein sequence ID" value="KTB46256.1"/>
    <property type="molecule type" value="Genomic_DNA"/>
</dbReference>
<comment type="caution">
    <text evidence="6">The sequence shown here is derived from an EMBL/GenBank/DDBJ whole genome shotgun (WGS) entry which is preliminary data.</text>
</comment>
<name>A0A0W0GCF6_MONRR</name>
<dbReference type="Proteomes" id="UP000054988">
    <property type="component" value="Unassembled WGS sequence"/>
</dbReference>